<dbReference type="Proteomes" id="UP000230093">
    <property type="component" value="Unassembled WGS sequence"/>
</dbReference>
<dbReference type="PROSITE" id="PS00101">
    <property type="entry name" value="HEXAPEP_TRANSFERASES"/>
    <property type="match status" value="1"/>
</dbReference>
<comment type="caution">
    <text evidence="4">The sequence shown here is derived from an EMBL/GenBank/DDBJ whole genome shotgun (WGS) entry which is preliminary data.</text>
</comment>
<dbReference type="EMBL" id="PEZT01000016">
    <property type="protein sequence ID" value="PIS09208.1"/>
    <property type="molecule type" value="Genomic_DNA"/>
</dbReference>
<organism evidence="4 5">
    <name type="scientific">Candidatus Beckwithbacteria bacterium CG10_big_fil_rev_8_21_14_0_10_34_10</name>
    <dbReference type="NCBI Taxonomy" id="1974495"/>
    <lineage>
        <taxon>Bacteria</taxon>
        <taxon>Candidatus Beckwithiibacteriota</taxon>
    </lineage>
</organism>
<gene>
    <name evidence="4" type="ORF">COT75_03025</name>
</gene>
<evidence type="ECO:0000313" key="4">
    <source>
        <dbReference type="EMBL" id="PIS09208.1"/>
    </source>
</evidence>
<evidence type="ECO:0000313" key="5">
    <source>
        <dbReference type="Proteomes" id="UP000230093"/>
    </source>
</evidence>
<reference evidence="5" key="1">
    <citation type="submission" date="2017-09" db="EMBL/GenBank/DDBJ databases">
        <title>Depth-based differentiation of microbial function through sediment-hosted aquifers and enrichment of novel symbionts in the deep terrestrial subsurface.</title>
        <authorList>
            <person name="Probst A.J."/>
            <person name="Ladd B."/>
            <person name="Jarett J.K."/>
            <person name="Geller-Mcgrath D.E."/>
            <person name="Sieber C.M.K."/>
            <person name="Emerson J.B."/>
            <person name="Anantharaman K."/>
            <person name="Thomas B.C."/>
            <person name="Malmstrom R."/>
            <person name="Stieglmeier M."/>
            <person name="Klingl A."/>
            <person name="Woyke T."/>
            <person name="Ryan C.M."/>
            <person name="Banfield J.F."/>
        </authorList>
    </citation>
    <scope>NUCLEOTIDE SEQUENCE [LARGE SCALE GENOMIC DNA]</scope>
</reference>
<keyword evidence="3" id="KW-0677">Repeat</keyword>
<accession>A0A2H0WBB0</accession>
<dbReference type="Pfam" id="PF14602">
    <property type="entry name" value="Hexapep_2"/>
    <property type="match status" value="1"/>
</dbReference>
<dbReference type="PANTHER" id="PTHR23416:SF23">
    <property type="entry name" value="ACETYLTRANSFERASE C18B11.09C-RELATED"/>
    <property type="match status" value="1"/>
</dbReference>
<dbReference type="SUPFAM" id="SSF51161">
    <property type="entry name" value="Trimeric LpxA-like enzymes"/>
    <property type="match status" value="1"/>
</dbReference>
<keyword evidence="2 4" id="KW-0808">Transferase</keyword>
<evidence type="ECO:0000256" key="3">
    <source>
        <dbReference type="ARBA" id="ARBA00022737"/>
    </source>
</evidence>
<proteinExistence type="inferred from homology"/>
<comment type="similarity">
    <text evidence="1">Belongs to the transferase hexapeptide repeat family.</text>
</comment>
<sequence>MIKYNEFWGFIIKVISSFLPPIDLGAKIKGWLYKPFLKKCGKNFMVPWRTYIFNPNRLSVGDNVYLGYNSYYGQGDIIIKDNVLIGPFVSVTATNHTQKEGSFRFGEYIAKPIVIENNVWIGAHVCVLAGVKIGKGSVIAAGAVVAKNIPGKVIAGGIPAKVIKEKLKKK</sequence>
<evidence type="ECO:0000256" key="1">
    <source>
        <dbReference type="ARBA" id="ARBA00007274"/>
    </source>
</evidence>
<dbReference type="PANTHER" id="PTHR23416">
    <property type="entry name" value="SIALIC ACID SYNTHASE-RELATED"/>
    <property type="match status" value="1"/>
</dbReference>
<dbReference type="InterPro" id="IPR051159">
    <property type="entry name" value="Hexapeptide_acetyltransf"/>
</dbReference>
<dbReference type="Pfam" id="PF00132">
    <property type="entry name" value="Hexapep"/>
    <property type="match status" value="1"/>
</dbReference>
<dbReference type="InterPro" id="IPR011004">
    <property type="entry name" value="Trimer_LpxA-like_sf"/>
</dbReference>
<dbReference type="InterPro" id="IPR001451">
    <property type="entry name" value="Hexapep"/>
</dbReference>
<dbReference type="GO" id="GO:0005829">
    <property type="term" value="C:cytosol"/>
    <property type="evidence" value="ECO:0007669"/>
    <property type="project" value="TreeGrafter"/>
</dbReference>
<dbReference type="GO" id="GO:0008374">
    <property type="term" value="F:O-acyltransferase activity"/>
    <property type="evidence" value="ECO:0007669"/>
    <property type="project" value="TreeGrafter"/>
</dbReference>
<name>A0A2H0WBB0_9BACT</name>
<protein>
    <submittedName>
        <fullName evidence="4">Acetyltransferase</fullName>
    </submittedName>
</protein>
<dbReference type="AlphaFoldDB" id="A0A2H0WBB0"/>
<evidence type="ECO:0000256" key="2">
    <source>
        <dbReference type="ARBA" id="ARBA00022679"/>
    </source>
</evidence>
<dbReference type="CDD" id="cd04647">
    <property type="entry name" value="LbH_MAT_like"/>
    <property type="match status" value="1"/>
</dbReference>
<dbReference type="InterPro" id="IPR018357">
    <property type="entry name" value="Hexapep_transf_CS"/>
</dbReference>
<dbReference type="Gene3D" id="2.160.10.10">
    <property type="entry name" value="Hexapeptide repeat proteins"/>
    <property type="match status" value="1"/>
</dbReference>